<proteinExistence type="predicted"/>
<evidence type="ECO:0000256" key="1">
    <source>
        <dbReference type="SAM" id="MobiDB-lite"/>
    </source>
</evidence>
<protein>
    <submittedName>
        <fullName evidence="3">Uncharacterized protein</fullName>
    </submittedName>
</protein>
<keyword evidence="2" id="KW-0812">Transmembrane</keyword>
<reference evidence="3" key="1">
    <citation type="journal article" date="2021" name="Nat. Commun.">
        <title>Genetic determinants of endophytism in the Arabidopsis root mycobiome.</title>
        <authorList>
            <person name="Mesny F."/>
            <person name="Miyauchi S."/>
            <person name="Thiergart T."/>
            <person name="Pickel B."/>
            <person name="Atanasova L."/>
            <person name="Karlsson M."/>
            <person name="Huettel B."/>
            <person name="Barry K.W."/>
            <person name="Haridas S."/>
            <person name="Chen C."/>
            <person name="Bauer D."/>
            <person name="Andreopoulos W."/>
            <person name="Pangilinan J."/>
            <person name="LaButti K."/>
            <person name="Riley R."/>
            <person name="Lipzen A."/>
            <person name="Clum A."/>
            <person name="Drula E."/>
            <person name="Henrissat B."/>
            <person name="Kohler A."/>
            <person name="Grigoriev I.V."/>
            <person name="Martin F.M."/>
            <person name="Hacquard S."/>
        </authorList>
    </citation>
    <scope>NUCLEOTIDE SEQUENCE</scope>
    <source>
        <strain evidence="3">MPI-CAGE-AT-0016</strain>
    </source>
</reference>
<gene>
    <name evidence="3" type="ORF">B0T11DRAFT_300197</name>
</gene>
<evidence type="ECO:0000313" key="3">
    <source>
        <dbReference type="EMBL" id="KAH7359275.1"/>
    </source>
</evidence>
<dbReference type="EMBL" id="JAGPXD010000004">
    <property type="protein sequence ID" value="KAH7359275.1"/>
    <property type="molecule type" value="Genomic_DNA"/>
</dbReference>
<dbReference type="AlphaFoldDB" id="A0A8K0TC90"/>
<dbReference type="Pfam" id="PF11374">
    <property type="entry name" value="DUF3176"/>
    <property type="match status" value="1"/>
</dbReference>
<dbReference type="InterPro" id="IPR021514">
    <property type="entry name" value="DUF3176"/>
</dbReference>
<feature type="transmembrane region" description="Helical" evidence="2">
    <location>
        <begin position="165"/>
        <end position="182"/>
    </location>
</feature>
<feature type="compositionally biased region" description="Low complexity" evidence="1">
    <location>
        <begin position="626"/>
        <end position="637"/>
    </location>
</feature>
<feature type="region of interest" description="Disordered" evidence="1">
    <location>
        <begin position="615"/>
        <end position="637"/>
    </location>
</feature>
<keyword evidence="2" id="KW-0472">Membrane</keyword>
<name>A0A8K0TC90_9PEZI</name>
<accession>A0A8K0TC90</accession>
<keyword evidence="2" id="KW-1133">Transmembrane helix</keyword>
<dbReference type="Proteomes" id="UP000813385">
    <property type="component" value="Unassembled WGS sequence"/>
</dbReference>
<organism evidence="3 4">
    <name type="scientific">Plectosphaerella cucumerina</name>
    <dbReference type="NCBI Taxonomy" id="40658"/>
    <lineage>
        <taxon>Eukaryota</taxon>
        <taxon>Fungi</taxon>
        <taxon>Dikarya</taxon>
        <taxon>Ascomycota</taxon>
        <taxon>Pezizomycotina</taxon>
        <taxon>Sordariomycetes</taxon>
        <taxon>Hypocreomycetidae</taxon>
        <taxon>Glomerellales</taxon>
        <taxon>Plectosphaerellaceae</taxon>
        <taxon>Plectosphaerella</taxon>
    </lineage>
</organism>
<evidence type="ECO:0000313" key="4">
    <source>
        <dbReference type="Proteomes" id="UP000813385"/>
    </source>
</evidence>
<feature type="compositionally biased region" description="Basic and acidic residues" evidence="1">
    <location>
        <begin position="1"/>
        <end position="19"/>
    </location>
</feature>
<dbReference type="PANTHER" id="PTHR35394:SF5">
    <property type="entry name" value="DUF3176 DOMAIN-CONTAINING PROTEIN"/>
    <property type="match status" value="1"/>
</dbReference>
<comment type="caution">
    <text evidence="3">The sequence shown here is derived from an EMBL/GenBank/DDBJ whole genome shotgun (WGS) entry which is preliminary data.</text>
</comment>
<feature type="transmembrane region" description="Helical" evidence="2">
    <location>
        <begin position="97"/>
        <end position="118"/>
    </location>
</feature>
<feature type="transmembrane region" description="Helical" evidence="2">
    <location>
        <begin position="52"/>
        <end position="77"/>
    </location>
</feature>
<feature type="transmembrane region" description="Helical" evidence="2">
    <location>
        <begin position="536"/>
        <end position="558"/>
    </location>
</feature>
<feature type="region of interest" description="Disordered" evidence="1">
    <location>
        <begin position="1"/>
        <end position="34"/>
    </location>
</feature>
<keyword evidence="4" id="KW-1185">Reference proteome</keyword>
<sequence>MPLEKAELAAEERAIDHDPLQSPTLSKGPSEEQQRKPSLLERVIAVPEKWYYLWEVIGLVFSAAAIVAICVVVKEFNGKPLPHWSITLPGRQDDFRLTLNALLSILSVFGSTCAMIPITKGVSQLKYIWFIEQDRNLADLEVFDAASRGKLGSAMLIWKLRFKHLAVLGGLASLLALAYGPFVQNLIDTSIEYRDAGKDFPAKVSWISFFSDDDWENGTTIDHTMKYSIKSAIAVEDDEWLMPKHFCPTGNCKWPAYYTLAACSMCTDISDLLNRTCSPPESGAINDGVATETVQSIMGFDPSQMPNNDSWMEHLELGPYFVTEDSLIKARECVIVPCVQKQVFELFKENTTADDLARSMQDDPSLPYPWMGIDMEWLDASREIDNQGNPYIAVNFTKNNTLPSQMSDNQKHHWVGAGIEESAHNRIKDYASKIFTGYVYSAQANGSLPEEHMSITESDDNFMAYDILYNTHTGRWTGPYCDHSIPTSNDLECAVHNAAAGITNAMRTYTWNVRHVNRAVHVGTSLAPVQVCSAQWQYISAPVAVWVLGMALFIDVVWKTRRANIKAWRTSPLAMLLLRLDPDSREQLKGWQNMGEAELRQTADELRLRLQIDQEGPPRFVRNEGEASGTSGGASRV</sequence>
<dbReference type="PANTHER" id="PTHR35394">
    <property type="entry name" value="DUF3176 DOMAIN-CONTAINING PROTEIN"/>
    <property type="match status" value="1"/>
</dbReference>
<evidence type="ECO:0000256" key="2">
    <source>
        <dbReference type="SAM" id="Phobius"/>
    </source>
</evidence>
<dbReference type="OrthoDB" id="5242705at2759"/>